<protein>
    <submittedName>
        <fullName evidence="1">Uncharacterized protein</fullName>
    </submittedName>
</protein>
<organism evidence="1 2">
    <name type="scientific">Shewanella oncorhynchi</name>
    <dbReference type="NCBI Taxonomy" id="2726434"/>
    <lineage>
        <taxon>Bacteria</taxon>
        <taxon>Pseudomonadati</taxon>
        <taxon>Pseudomonadota</taxon>
        <taxon>Gammaproteobacteria</taxon>
        <taxon>Alteromonadales</taxon>
        <taxon>Shewanellaceae</taxon>
        <taxon>Shewanella</taxon>
    </lineage>
</organism>
<keyword evidence="2" id="KW-1185">Reference proteome</keyword>
<reference evidence="1 2" key="1">
    <citation type="submission" date="2020-04" db="EMBL/GenBank/DDBJ databases">
        <title>The first description of lens atrophy caused by putative novel Shewanella sp. that is a new emerging pathogen for cultured rainbow trout?</title>
        <authorList>
            <person name="Saticioglu I.B."/>
            <person name="Duman M."/>
            <person name="Altun S."/>
        </authorList>
    </citation>
    <scope>NUCLEOTIDE SEQUENCE [LARGE SCALE GENOMIC DNA]</scope>
    <source>
        <strain evidence="1 2">S-1</strain>
    </source>
</reference>
<accession>A0ABX1KJH6</accession>
<dbReference type="Proteomes" id="UP000527352">
    <property type="component" value="Unassembled WGS sequence"/>
</dbReference>
<evidence type="ECO:0000313" key="1">
    <source>
        <dbReference type="EMBL" id="NLQ22342.1"/>
    </source>
</evidence>
<evidence type="ECO:0000313" key="2">
    <source>
        <dbReference type="Proteomes" id="UP000527352"/>
    </source>
</evidence>
<sequence length="87" mass="10250">MSTPDNRLKFNDVPWQQGRVLSTRHTRRWSKQELEKVTRIERRTAFAHFYAHDEGQGREFVYQFDSAEECAKAVNEHNKALAEALSK</sequence>
<proteinExistence type="predicted"/>
<name>A0ABX1KJH6_9GAMM</name>
<dbReference type="EMBL" id="JABAEB010000003">
    <property type="protein sequence ID" value="NLQ22342.1"/>
    <property type="molecule type" value="Genomic_DNA"/>
</dbReference>
<comment type="caution">
    <text evidence="1">The sequence shown here is derived from an EMBL/GenBank/DDBJ whole genome shotgun (WGS) entry which is preliminary data.</text>
</comment>
<dbReference type="RefSeq" id="WP_168823814.1">
    <property type="nucleotide sequence ID" value="NZ_JABAEB010000003.1"/>
</dbReference>
<gene>
    <name evidence="1" type="ORF">HGO26_05545</name>
</gene>